<proteinExistence type="predicted"/>
<sequence length="99" mass="10836">MHCGRTASKQPGRPSRQLLFSEALHHQRAPPAKEHPLIPPSSMVDTMQGATMDRILQEISTVARKLEGMDSAMALLMVETKSIRLDIAGFLSQVAGLDQ</sequence>
<keyword evidence="2" id="KW-1185">Reference proteome</keyword>
<evidence type="ECO:0000313" key="1">
    <source>
        <dbReference type="EMBL" id="KAJ1161519.1"/>
    </source>
</evidence>
<comment type="caution">
    <text evidence="1">The sequence shown here is derived from an EMBL/GenBank/DDBJ whole genome shotgun (WGS) entry which is preliminary data.</text>
</comment>
<dbReference type="AlphaFoldDB" id="A0AAV7S904"/>
<evidence type="ECO:0000313" key="2">
    <source>
        <dbReference type="Proteomes" id="UP001066276"/>
    </source>
</evidence>
<protein>
    <submittedName>
        <fullName evidence="1">Uncharacterized protein</fullName>
    </submittedName>
</protein>
<dbReference type="EMBL" id="JANPWB010000008">
    <property type="protein sequence ID" value="KAJ1161519.1"/>
    <property type="molecule type" value="Genomic_DNA"/>
</dbReference>
<gene>
    <name evidence="1" type="ORF">NDU88_002004</name>
</gene>
<accession>A0AAV7S904</accession>
<reference evidence="1" key="1">
    <citation type="journal article" date="2022" name="bioRxiv">
        <title>Sequencing and chromosome-scale assembly of the giantPleurodeles waltlgenome.</title>
        <authorList>
            <person name="Brown T."/>
            <person name="Elewa A."/>
            <person name="Iarovenko S."/>
            <person name="Subramanian E."/>
            <person name="Araus A.J."/>
            <person name="Petzold A."/>
            <person name="Susuki M."/>
            <person name="Suzuki K.-i.T."/>
            <person name="Hayashi T."/>
            <person name="Toyoda A."/>
            <person name="Oliveira C."/>
            <person name="Osipova E."/>
            <person name="Leigh N.D."/>
            <person name="Simon A."/>
            <person name="Yun M.H."/>
        </authorList>
    </citation>
    <scope>NUCLEOTIDE SEQUENCE</scope>
    <source>
        <strain evidence="1">20211129_DDA</strain>
        <tissue evidence="1">Liver</tissue>
    </source>
</reference>
<organism evidence="1 2">
    <name type="scientific">Pleurodeles waltl</name>
    <name type="common">Iberian ribbed newt</name>
    <dbReference type="NCBI Taxonomy" id="8319"/>
    <lineage>
        <taxon>Eukaryota</taxon>
        <taxon>Metazoa</taxon>
        <taxon>Chordata</taxon>
        <taxon>Craniata</taxon>
        <taxon>Vertebrata</taxon>
        <taxon>Euteleostomi</taxon>
        <taxon>Amphibia</taxon>
        <taxon>Batrachia</taxon>
        <taxon>Caudata</taxon>
        <taxon>Salamandroidea</taxon>
        <taxon>Salamandridae</taxon>
        <taxon>Pleurodelinae</taxon>
        <taxon>Pleurodeles</taxon>
    </lineage>
</organism>
<name>A0AAV7S904_PLEWA</name>
<dbReference type="Proteomes" id="UP001066276">
    <property type="component" value="Chromosome 4_2"/>
</dbReference>